<dbReference type="SUPFAM" id="SSF50156">
    <property type="entry name" value="PDZ domain-like"/>
    <property type="match status" value="1"/>
</dbReference>
<name>A0A832ZXL2_CALS0</name>
<dbReference type="InterPro" id="IPR001940">
    <property type="entry name" value="Peptidase_S1C"/>
</dbReference>
<dbReference type="PRINTS" id="PR00834">
    <property type="entry name" value="PROTEASES2C"/>
</dbReference>
<protein>
    <submittedName>
        <fullName evidence="4">PDZ domain-containing protein</fullName>
    </submittedName>
</protein>
<feature type="domain" description="PDZ" evidence="3">
    <location>
        <begin position="301"/>
        <end position="336"/>
    </location>
</feature>
<dbReference type="InterPro" id="IPR051201">
    <property type="entry name" value="Chloro_Bact_Ser_Proteases"/>
</dbReference>
<dbReference type="SMART" id="SM00228">
    <property type="entry name" value="PDZ"/>
    <property type="match status" value="1"/>
</dbReference>
<evidence type="ECO:0000256" key="1">
    <source>
        <dbReference type="ARBA" id="ARBA00022670"/>
    </source>
</evidence>
<dbReference type="PANTHER" id="PTHR43343">
    <property type="entry name" value="PEPTIDASE S12"/>
    <property type="match status" value="1"/>
</dbReference>
<gene>
    <name evidence="4" type="ORF">EYH45_07615</name>
</gene>
<dbReference type="SUPFAM" id="SSF50494">
    <property type="entry name" value="Trypsin-like serine proteases"/>
    <property type="match status" value="1"/>
</dbReference>
<dbReference type="PROSITE" id="PS50106">
    <property type="entry name" value="PDZ"/>
    <property type="match status" value="1"/>
</dbReference>
<keyword evidence="2" id="KW-0378">Hydrolase</keyword>
<proteinExistence type="predicted"/>
<evidence type="ECO:0000259" key="3">
    <source>
        <dbReference type="PROSITE" id="PS50106"/>
    </source>
</evidence>
<sequence length="397" mass="42521">MSRLTVGATIFALLLSITALWGIMITSQQFVNVAEELNRLQTAIEEVNNRIDNQLGGYTVTTTTTVILTEVDGEPDANVISRVFEEAKESVVLVRVINRFGESTGSGFIYDEEGHVITNYHVVENGVKFKVSFLDGSVFDAELVGSDPYSDLAVLKVVADDSEIQFKPLKLGDSDKLRIGERIIAIGNPFGLAGTVTSGIVSQKNRLLPTTRGFSIPGVIQIDAAINPGNSGGPLLNMRGEVVGVTTAIESPIRGFIGVGYAIPSSIVKRIVPKLITEGKYEHSWLGVAGRNIDAEIAKAMGLKLKRGFLIEEVVPNGPAAKAGIRGGKEEVNIDGNIVRIGGDIVVAINGYLVDSIETLLTYLEKNTSPGDEVTLTIIRDGRQVEVTVILGVRPPP</sequence>
<keyword evidence="1" id="KW-0645">Protease</keyword>
<evidence type="ECO:0000313" key="4">
    <source>
        <dbReference type="EMBL" id="HIQ30411.1"/>
    </source>
</evidence>
<evidence type="ECO:0000313" key="5">
    <source>
        <dbReference type="Proteomes" id="UP000608579"/>
    </source>
</evidence>
<dbReference type="GO" id="GO:0004252">
    <property type="term" value="F:serine-type endopeptidase activity"/>
    <property type="evidence" value="ECO:0007669"/>
    <property type="project" value="InterPro"/>
</dbReference>
<reference evidence="4" key="1">
    <citation type="journal article" date="2020" name="ISME J.">
        <title>Gammaproteobacteria mediating utilization of methyl-, sulfur- and petroleum organic compounds in deep ocean hydrothermal plumes.</title>
        <authorList>
            <person name="Zhou Z."/>
            <person name="Liu Y."/>
            <person name="Pan J."/>
            <person name="Cron B.R."/>
            <person name="Toner B.M."/>
            <person name="Anantharaman K."/>
            <person name="Breier J.A."/>
            <person name="Dick G.J."/>
            <person name="Li M."/>
        </authorList>
    </citation>
    <scope>NUCLEOTIDE SEQUENCE</scope>
    <source>
        <strain evidence="4">SZUA-1515</strain>
    </source>
</reference>
<dbReference type="Pfam" id="PF13180">
    <property type="entry name" value="PDZ_2"/>
    <property type="match status" value="1"/>
</dbReference>
<dbReference type="InterPro" id="IPR001478">
    <property type="entry name" value="PDZ"/>
</dbReference>
<dbReference type="InterPro" id="IPR009003">
    <property type="entry name" value="Peptidase_S1_PA"/>
</dbReference>
<dbReference type="Proteomes" id="UP000608579">
    <property type="component" value="Unassembled WGS sequence"/>
</dbReference>
<dbReference type="EMBL" id="DQVM01000148">
    <property type="protein sequence ID" value="HIQ30411.1"/>
    <property type="molecule type" value="Genomic_DNA"/>
</dbReference>
<accession>A0A832ZXL2</accession>
<dbReference type="AlphaFoldDB" id="A0A832ZXL2"/>
<evidence type="ECO:0000256" key="2">
    <source>
        <dbReference type="ARBA" id="ARBA00022801"/>
    </source>
</evidence>
<dbReference type="GO" id="GO:0006508">
    <property type="term" value="P:proteolysis"/>
    <property type="evidence" value="ECO:0007669"/>
    <property type="project" value="UniProtKB-KW"/>
</dbReference>
<comment type="caution">
    <text evidence="4">The sequence shown here is derived from an EMBL/GenBank/DDBJ whole genome shotgun (WGS) entry which is preliminary data.</text>
</comment>
<organism evidence="4 5">
    <name type="scientific">Caldiarchaeum subterraneum</name>
    <dbReference type="NCBI Taxonomy" id="311458"/>
    <lineage>
        <taxon>Archaea</taxon>
        <taxon>Nitrososphaerota</taxon>
        <taxon>Candidatus Caldarchaeales</taxon>
        <taxon>Candidatus Caldarchaeaceae</taxon>
        <taxon>Candidatus Caldarchaeum</taxon>
    </lineage>
</organism>
<dbReference type="InterPro" id="IPR036034">
    <property type="entry name" value="PDZ_sf"/>
</dbReference>
<dbReference type="Pfam" id="PF13365">
    <property type="entry name" value="Trypsin_2"/>
    <property type="match status" value="1"/>
</dbReference>
<dbReference type="Gene3D" id="2.30.42.10">
    <property type="match status" value="1"/>
</dbReference>
<dbReference type="PANTHER" id="PTHR43343:SF3">
    <property type="entry name" value="PROTEASE DO-LIKE 8, CHLOROPLASTIC"/>
    <property type="match status" value="1"/>
</dbReference>
<dbReference type="Gene3D" id="2.40.10.120">
    <property type="match status" value="1"/>
</dbReference>